<sequence length="219" mass="24539">MIASPLGKRNMTVPIPNKWFNFQYENLLNVFNVMLIQANTNHNIEKKITFGSFFPKTQSAKGGKKGIAGGKTKKQKEEEPTPPPPEQEPEVKPLEIKKPLRGPHCWVDDVSVTSELPTNPEVLDIDGTQVTLKGQESKADAQNECAVLTDDKDVKGALQYEAKTRAETTLVNLSESKEEVIRLPDFICRTSERKSRDAAVKDWLASTNFRYANRCVPLL</sequence>
<reference evidence="2 3" key="1">
    <citation type="submission" date="2024-11" db="EMBL/GenBank/DDBJ databases">
        <title>Chromosome-level genome assembly of the freshwater bivalve Anodonta woodiana.</title>
        <authorList>
            <person name="Chen X."/>
        </authorList>
    </citation>
    <scope>NUCLEOTIDE SEQUENCE [LARGE SCALE GENOMIC DNA]</scope>
    <source>
        <strain evidence="2">MN2024</strain>
        <tissue evidence="2">Gills</tissue>
    </source>
</reference>
<name>A0ABD3WAI8_SINWO</name>
<organism evidence="2 3">
    <name type="scientific">Sinanodonta woodiana</name>
    <name type="common">Chinese pond mussel</name>
    <name type="synonym">Anodonta woodiana</name>
    <dbReference type="NCBI Taxonomy" id="1069815"/>
    <lineage>
        <taxon>Eukaryota</taxon>
        <taxon>Metazoa</taxon>
        <taxon>Spiralia</taxon>
        <taxon>Lophotrochozoa</taxon>
        <taxon>Mollusca</taxon>
        <taxon>Bivalvia</taxon>
        <taxon>Autobranchia</taxon>
        <taxon>Heteroconchia</taxon>
        <taxon>Palaeoheterodonta</taxon>
        <taxon>Unionida</taxon>
        <taxon>Unionoidea</taxon>
        <taxon>Unionidae</taxon>
        <taxon>Unioninae</taxon>
        <taxon>Sinanodonta</taxon>
    </lineage>
</organism>
<evidence type="ECO:0000256" key="1">
    <source>
        <dbReference type="SAM" id="MobiDB-lite"/>
    </source>
</evidence>
<comment type="caution">
    <text evidence="2">The sequence shown here is derived from an EMBL/GenBank/DDBJ whole genome shotgun (WGS) entry which is preliminary data.</text>
</comment>
<accession>A0ABD3WAI8</accession>
<feature type="region of interest" description="Disordered" evidence="1">
    <location>
        <begin position="58"/>
        <end position="92"/>
    </location>
</feature>
<evidence type="ECO:0000313" key="2">
    <source>
        <dbReference type="EMBL" id="KAL3869752.1"/>
    </source>
</evidence>
<keyword evidence="3" id="KW-1185">Reference proteome</keyword>
<evidence type="ECO:0000313" key="3">
    <source>
        <dbReference type="Proteomes" id="UP001634394"/>
    </source>
</evidence>
<dbReference type="EMBL" id="JBJQND010000008">
    <property type="protein sequence ID" value="KAL3869752.1"/>
    <property type="molecule type" value="Genomic_DNA"/>
</dbReference>
<gene>
    <name evidence="2" type="ORF">ACJMK2_042393</name>
</gene>
<protein>
    <submittedName>
        <fullName evidence="2">Uncharacterized protein</fullName>
    </submittedName>
</protein>
<proteinExistence type="predicted"/>
<dbReference type="Proteomes" id="UP001634394">
    <property type="component" value="Unassembled WGS sequence"/>
</dbReference>
<dbReference type="AlphaFoldDB" id="A0ABD3WAI8"/>